<sequence>MRIFCLIFIIFYLYIKHFIFSMRLSVVSLEKKRYKSKRAETHRVHLGK</sequence>
<dbReference type="Proteomes" id="UP000320055">
    <property type="component" value="Unassembled WGS sequence"/>
</dbReference>
<dbReference type="EMBL" id="CAACVJ010000200">
    <property type="protein sequence ID" value="VEP14658.1"/>
    <property type="molecule type" value="Genomic_DNA"/>
</dbReference>
<evidence type="ECO:0000256" key="1">
    <source>
        <dbReference type="SAM" id="Phobius"/>
    </source>
</evidence>
<dbReference type="AlphaFoldDB" id="A0A563VTD4"/>
<evidence type="ECO:0000313" key="2">
    <source>
        <dbReference type="EMBL" id="VEP14643.1"/>
    </source>
</evidence>
<reference evidence="3 4" key="1">
    <citation type="submission" date="2019-01" db="EMBL/GenBank/DDBJ databases">
        <authorList>
            <person name="Brito A."/>
        </authorList>
    </citation>
    <scope>NUCLEOTIDE SEQUENCE [LARGE SCALE GENOMIC DNA]</scope>
    <source>
        <strain evidence="3">1</strain>
    </source>
</reference>
<keyword evidence="1" id="KW-0812">Transmembrane</keyword>
<organism evidence="3 4">
    <name type="scientific">Hyella patelloides LEGE 07179</name>
    <dbReference type="NCBI Taxonomy" id="945734"/>
    <lineage>
        <taxon>Bacteria</taxon>
        <taxon>Bacillati</taxon>
        <taxon>Cyanobacteriota</taxon>
        <taxon>Cyanophyceae</taxon>
        <taxon>Pleurocapsales</taxon>
        <taxon>Hyellaceae</taxon>
        <taxon>Hyella</taxon>
    </lineage>
</organism>
<dbReference type="EMBL" id="CAACVJ010000199">
    <property type="protein sequence ID" value="VEP14643.1"/>
    <property type="molecule type" value="Genomic_DNA"/>
</dbReference>
<proteinExistence type="predicted"/>
<accession>A0A563VTD4</accession>
<evidence type="ECO:0000313" key="3">
    <source>
        <dbReference type="EMBL" id="VEP14658.1"/>
    </source>
</evidence>
<keyword evidence="1" id="KW-0472">Membrane</keyword>
<evidence type="ECO:0000313" key="4">
    <source>
        <dbReference type="Proteomes" id="UP000320055"/>
    </source>
</evidence>
<feature type="transmembrane region" description="Helical" evidence="1">
    <location>
        <begin position="6"/>
        <end position="29"/>
    </location>
</feature>
<name>A0A563VTD4_9CYAN</name>
<protein>
    <submittedName>
        <fullName evidence="3">Uncharacterized protein</fullName>
    </submittedName>
</protein>
<keyword evidence="1" id="KW-1133">Transmembrane helix</keyword>
<gene>
    <name evidence="2" type="ORF">H1P_2780003</name>
    <name evidence="3" type="ORF">H1P_2790008</name>
</gene>
<keyword evidence="4" id="KW-1185">Reference proteome</keyword>